<feature type="region of interest" description="Disordered" evidence="1">
    <location>
        <begin position="98"/>
        <end position="210"/>
    </location>
</feature>
<comment type="caution">
    <text evidence="2">The sequence shown here is derived from an EMBL/GenBank/DDBJ whole genome shotgun (WGS) entry which is preliminary data.</text>
</comment>
<organism evidence="2 3">
    <name type="scientific">Modicella reniformis</name>
    <dbReference type="NCBI Taxonomy" id="1440133"/>
    <lineage>
        <taxon>Eukaryota</taxon>
        <taxon>Fungi</taxon>
        <taxon>Fungi incertae sedis</taxon>
        <taxon>Mucoromycota</taxon>
        <taxon>Mortierellomycotina</taxon>
        <taxon>Mortierellomycetes</taxon>
        <taxon>Mortierellales</taxon>
        <taxon>Mortierellaceae</taxon>
        <taxon>Modicella</taxon>
    </lineage>
</organism>
<proteinExistence type="predicted"/>
<feature type="compositionally biased region" description="Basic and acidic residues" evidence="1">
    <location>
        <begin position="135"/>
        <end position="144"/>
    </location>
</feature>
<feature type="compositionally biased region" description="Basic residues" evidence="1">
    <location>
        <begin position="114"/>
        <end position="127"/>
    </location>
</feature>
<sequence>MFGFNVGLRSDTVSTFTTTTTVATKAKCSTSAGIPNDTKALTAKKASTPSTTTLTSTAFAPPAKGVEDKMNKISGSDIAVELLLQGRYEDVVMKDALEQKQKQGRKEVDQASTPKKRDKRLKRKTKKSAFSAAMEAKKEDHGSIEAEEVNDTNMTEGSRETQEEKRDEATTKEDSSSGTRETVQQRNLAAVASPEHNDKKALKETKTEEYSAITRARLQLQLTLPFSIYKAEVKTENCT</sequence>
<feature type="compositionally biased region" description="Basic and acidic residues" evidence="1">
    <location>
        <begin position="98"/>
        <end position="109"/>
    </location>
</feature>
<feature type="compositionally biased region" description="Basic and acidic residues" evidence="1">
    <location>
        <begin position="157"/>
        <end position="175"/>
    </location>
</feature>
<feature type="compositionally biased region" description="Polar residues" evidence="1">
    <location>
        <begin position="176"/>
        <end position="187"/>
    </location>
</feature>
<evidence type="ECO:0000313" key="2">
    <source>
        <dbReference type="EMBL" id="KAF9987609.1"/>
    </source>
</evidence>
<dbReference type="Proteomes" id="UP000749646">
    <property type="component" value="Unassembled WGS sequence"/>
</dbReference>
<keyword evidence="3" id="KW-1185">Reference proteome</keyword>
<dbReference type="AlphaFoldDB" id="A0A9P6SQ57"/>
<evidence type="ECO:0000313" key="3">
    <source>
        <dbReference type="Proteomes" id="UP000749646"/>
    </source>
</evidence>
<feature type="compositionally biased region" description="Basic and acidic residues" evidence="1">
    <location>
        <begin position="195"/>
        <end position="209"/>
    </location>
</feature>
<name>A0A9P6SQ57_9FUNG</name>
<reference evidence="2" key="1">
    <citation type="journal article" date="2020" name="Fungal Divers.">
        <title>Resolving the Mortierellaceae phylogeny through synthesis of multi-gene phylogenetics and phylogenomics.</title>
        <authorList>
            <person name="Vandepol N."/>
            <person name="Liber J."/>
            <person name="Desiro A."/>
            <person name="Na H."/>
            <person name="Kennedy M."/>
            <person name="Barry K."/>
            <person name="Grigoriev I.V."/>
            <person name="Miller A.N."/>
            <person name="O'Donnell K."/>
            <person name="Stajich J.E."/>
            <person name="Bonito G."/>
        </authorList>
    </citation>
    <scope>NUCLEOTIDE SEQUENCE</scope>
    <source>
        <strain evidence="2">MES-2147</strain>
    </source>
</reference>
<protein>
    <submittedName>
        <fullName evidence="2">Uncharacterized protein</fullName>
    </submittedName>
</protein>
<gene>
    <name evidence="2" type="ORF">BGZ65_002817</name>
</gene>
<dbReference type="EMBL" id="JAAAHW010003166">
    <property type="protein sequence ID" value="KAF9987609.1"/>
    <property type="molecule type" value="Genomic_DNA"/>
</dbReference>
<accession>A0A9P6SQ57</accession>
<evidence type="ECO:0000256" key="1">
    <source>
        <dbReference type="SAM" id="MobiDB-lite"/>
    </source>
</evidence>